<accession>A0AAD5GJI7</accession>
<organism evidence="2 3">
    <name type="scientific">Ambrosia artemisiifolia</name>
    <name type="common">Common ragweed</name>
    <dbReference type="NCBI Taxonomy" id="4212"/>
    <lineage>
        <taxon>Eukaryota</taxon>
        <taxon>Viridiplantae</taxon>
        <taxon>Streptophyta</taxon>
        <taxon>Embryophyta</taxon>
        <taxon>Tracheophyta</taxon>
        <taxon>Spermatophyta</taxon>
        <taxon>Magnoliopsida</taxon>
        <taxon>eudicotyledons</taxon>
        <taxon>Gunneridae</taxon>
        <taxon>Pentapetalae</taxon>
        <taxon>asterids</taxon>
        <taxon>campanulids</taxon>
        <taxon>Asterales</taxon>
        <taxon>Asteraceae</taxon>
        <taxon>Asteroideae</taxon>
        <taxon>Heliantheae alliance</taxon>
        <taxon>Heliantheae</taxon>
        <taxon>Ambrosia</taxon>
    </lineage>
</organism>
<feature type="region of interest" description="Disordered" evidence="1">
    <location>
        <begin position="39"/>
        <end position="116"/>
    </location>
</feature>
<proteinExistence type="predicted"/>
<evidence type="ECO:0000313" key="3">
    <source>
        <dbReference type="Proteomes" id="UP001206925"/>
    </source>
</evidence>
<gene>
    <name evidence="2" type="ORF">M8C21_030069</name>
</gene>
<comment type="caution">
    <text evidence="2">The sequence shown here is derived from an EMBL/GenBank/DDBJ whole genome shotgun (WGS) entry which is preliminary data.</text>
</comment>
<reference evidence="2" key="1">
    <citation type="submission" date="2022-06" db="EMBL/GenBank/DDBJ databases">
        <title>Uncovering the hologenomic basis of an extraordinary plant invasion.</title>
        <authorList>
            <person name="Bieker V.C."/>
            <person name="Martin M.D."/>
            <person name="Gilbert T."/>
            <person name="Hodgins K."/>
            <person name="Battlay P."/>
            <person name="Petersen B."/>
            <person name="Wilson J."/>
        </authorList>
    </citation>
    <scope>NUCLEOTIDE SEQUENCE</scope>
    <source>
        <strain evidence="2">AA19_3_7</strain>
        <tissue evidence="2">Leaf</tissue>
    </source>
</reference>
<dbReference type="EMBL" id="JAMZMK010008083">
    <property type="protein sequence ID" value="KAI7742063.1"/>
    <property type="molecule type" value="Genomic_DNA"/>
</dbReference>
<keyword evidence="3" id="KW-1185">Reference proteome</keyword>
<sequence>MDDHAMDNKTKLLNHNSTIKGFGDNVFITALDDLNHEMATKGRNNKQKDCGSKNKKDKSTKGQKVKKSKELVHRRQRQHLPKSVSFKIPPKNKRVHQQPGFNLDYSPPKTHPPSHN</sequence>
<dbReference type="PANTHER" id="PTHR34961">
    <property type="entry name" value="TRANSMEMBRANE PROTEIN"/>
    <property type="match status" value="1"/>
</dbReference>
<dbReference type="AlphaFoldDB" id="A0AAD5GJI7"/>
<evidence type="ECO:0000313" key="2">
    <source>
        <dbReference type="EMBL" id="KAI7742063.1"/>
    </source>
</evidence>
<protein>
    <submittedName>
        <fullName evidence="2">Uncharacterized protein</fullName>
    </submittedName>
</protein>
<dbReference type="PANTHER" id="PTHR34961:SF1">
    <property type="entry name" value="ROOT MERISTEM GROWTH FACTOR 10"/>
    <property type="match status" value="1"/>
</dbReference>
<dbReference type="InterPro" id="IPR053313">
    <property type="entry name" value="RGF"/>
</dbReference>
<feature type="compositionally biased region" description="Basic and acidic residues" evidence="1">
    <location>
        <begin position="39"/>
        <end position="60"/>
    </location>
</feature>
<dbReference type="Proteomes" id="UP001206925">
    <property type="component" value="Unassembled WGS sequence"/>
</dbReference>
<evidence type="ECO:0000256" key="1">
    <source>
        <dbReference type="SAM" id="MobiDB-lite"/>
    </source>
</evidence>
<name>A0AAD5GJI7_AMBAR</name>